<feature type="region of interest" description="Disordered" evidence="1">
    <location>
        <begin position="270"/>
        <end position="312"/>
    </location>
</feature>
<feature type="compositionally biased region" description="Acidic residues" evidence="1">
    <location>
        <begin position="350"/>
        <end position="360"/>
    </location>
</feature>
<gene>
    <name evidence="3" type="ORF">PGT21_006034</name>
    <name evidence="4" type="ORF">PGTUg99_011233</name>
</gene>
<dbReference type="Proteomes" id="UP000324748">
    <property type="component" value="Unassembled WGS sequence"/>
</dbReference>
<name>A0A5B0RAX6_PUCGR</name>
<accession>A0A5B0RAX6</accession>
<feature type="compositionally biased region" description="Basic and acidic residues" evidence="1">
    <location>
        <begin position="270"/>
        <end position="284"/>
    </location>
</feature>
<dbReference type="InterPro" id="IPR046496">
    <property type="entry name" value="DUF6589"/>
</dbReference>
<organism evidence="4 6">
    <name type="scientific">Puccinia graminis f. sp. tritici</name>
    <dbReference type="NCBI Taxonomy" id="56615"/>
    <lineage>
        <taxon>Eukaryota</taxon>
        <taxon>Fungi</taxon>
        <taxon>Dikarya</taxon>
        <taxon>Basidiomycota</taxon>
        <taxon>Pucciniomycotina</taxon>
        <taxon>Pucciniomycetes</taxon>
        <taxon>Pucciniales</taxon>
        <taxon>Pucciniaceae</taxon>
        <taxon>Puccinia</taxon>
    </lineage>
</organism>
<dbReference type="EMBL" id="VSWC01000118">
    <property type="protein sequence ID" value="KAA1083758.1"/>
    <property type="molecule type" value="Genomic_DNA"/>
</dbReference>
<evidence type="ECO:0000259" key="2">
    <source>
        <dbReference type="Pfam" id="PF20231"/>
    </source>
</evidence>
<dbReference type="OrthoDB" id="2506434at2759"/>
<dbReference type="AlphaFoldDB" id="A0A5B0RAX6"/>
<comment type="caution">
    <text evidence="4">The sequence shown here is derived from an EMBL/GenBank/DDBJ whole genome shotgun (WGS) entry which is preliminary data.</text>
</comment>
<proteinExistence type="predicted"/>
<dbReference type="Pfam" id="PF20231">
    <property type="entry name" value="DUF6589"/>
    <property type="match status" value="1"/>
</dbReference>
<reference evidence="5 6" key="1">
    <citation type="submission" date="2019-05" db="EMBL/GenBank/DDBJ databases">
        <title>Emergence of the Ug99 lineage of the wheat stem rust pathogen through somatic hybridization.</title>
        <authorList>
            <person name="Li F."/>
            <person name="Upadhyaya N.M."/>
            <person name="Sperschneider J."/>
            <person name="Matny O."/>
            <person name="Nguyen-Phuc H."/>
            <person name="Mago R."/>
            <person name="Raley C."/>
            <person name="Miller M.E."/>
            <person name="Silverstein K.A.T."/>
            <person name="Henningsen E."/>
            <person name="Hirsch C.D."/>
            <person name="Visser B."/>
            <person name="Pretorius Z.A."/>
            <person name="Steffenson B.J."/>
            <person name="Schwessinger B."/>
            <person name="Dodds P.N."/>
            <person name="Figueroa M."/>
        </authorList>
    </citation>
    <scope>NUCLEOTIDE SEQUENCE [LARGE SCALE GENOMIC DNA]</scope>
    <source>
        <strain evidence="3">21-0</strain>
        <strain evidence="4 6">Ug99</strain>
    </source>
</reference>
<evidence type="ECO:0000313" key="5">
    <source>
        <dbReference type="Proteomes" id="UP000324748"/>
    </source>
</evidence>
<keyword evidence="5" id="KW-1185">Reference proteome</keyword>
<evidence type="ECO:0000256" key="1">
    <source>
        <dbReference type="SAM" id="MobiDB-lite"/>
    </source>
</evidence>
<evidence type="ECO:0000313" key="6">
    <source>
        <dbReference type="Proteomes" id="UP000325313"/>
    </source>
</evidence>
<feature type="domain" description="DUF6589" evidence="2">
    <location>
        <begin position="2"/>
        <end position="238"/>
    </location>
</feature>
<sequence length="368" mass="42346">MTKKDFSLMIKYMEQVHEATILYGLKVIMGTESEALVDFDDANPKPKIKTEKWNSIINQFYDQFCTAEARADAYDRATPKGKNPAESSPKLNNILLRLHDFSTVVEANRAMKAGDIGCLMDVWKMWAVMSQGLKGLTNYSSYLPRMILLLTEFLPAPLAKLFRHSILFSPSGRENHFMSKDSYLELQNYWLKFVYNRSTKGTQIDRLKDPISLNIHLLRSLLHSIRKESGATVYSQSHKNIMHSRALNVVMRMSDRYDIFDLNKIVNEQPKSDDENVAEHEQRNDSCQPNMIDEANCTTSKNDKQPVKTKKTKPIKVEDSFVDGFIKIQKEYKADPLLTRFKLHMPCDPSADDVNLDQEMENPPTHEV</sequence>
<protein>
    <recommendedName>
        <fullName evidence="2">DUF6589 domain-containing protein</fullName>
    </recommendedName>
</protein>
<dbReference type="EMBL" id="VDEP01000214">
    <property type="protein sequence ID" value="KAA1122896.1"/>
    <property type="molecule type" value="Genomic_DNA"/>
</dbReference>
<evidence type="ECO:0000313" key="3">
    <source>
        <dbReference type="EMBL" id="KAA1083758.1"/>
    </source>
</evidence>
<evidence type="ECO:0000313" key="4">
    <source>
        <dbReference type="EMBL" id="KAA1122896.1"/>
    </source>
</evidence>
<dbReference type="Proteomes" id="UP000325313">
    <property type="component" value="Unassembled WGS sequence"/>
</dbReference>
<feature type="region of interest" description="Disordered" evidence="1">
    <location>
        <begin position="347"/>
        <end position="368"/>
    </location>
</feature>